<accession>A0ABS6XTI3</accession>
<dbReference type="InterPro" id="IPR011652">
    <property type="entry name" value="MORN_2"/>
</dbReference>
<dbReference type="PANTHER" id="PTHR33706:SF1">
    <property type="entry name" value="TPR REPEAT PROTEIN"/>
    <property type="match status" value="1"/>
</dbReference>
<dbReference type="RefSeq" id="WP_219316492.1">
    <property type="nucleotide sequence ID" value="NZ_JAHWYN010000004.1"/>
</dbReference>
<dbReference type="PANTHER" id="PTHR33706">
    <property type="entry name" value="MORN VARIANT REPEAT PROTEIN"/>
    <property type="match status" value="1"/>
</dbReference>
<dbReference type="Proteomes" id="UP000812031">
    <property type="component" value="Unassembled WGS sequence"/>
</dbReference>
<comment type="caution">
    <text evidence="2">The sequence shown here is derived from an EMBL/GenBank/DDBJ whole genome shotgun (WGS) entry which is preliminary data.</text>
</comment>
<protein>
    <recommendedName>
        <fullName evidence="4">Antitoxin component YwqK of the YwqJK toxin-antitoxin module</fullName>
    </recommendedName>
</protein>
<evidence type="ECO:0008006" key="4">
    <source>
        <dbReference type="Google" id="ProtNLM"/>
    </source>
</evidence>
<dbReference type="Pfam" id="PF07661">
    <property type="entry name" value="MORN_2"/>
    <property type="match status" value="2"/>
</dbReference>
<gene>
    <name evidence="2" type="ORF">KZH69_05735</name>
</gene>
<sequence length="238" mass="27656">MLTIFRVIILFFCFQNVFSQTENNPVDANGKKHGVWKGFYEESGRSRYEGTFEHGKEVGVFNFFDDTKAKSTIATRTFNEKDNSCYTIFYDQNKNVVSEGKEVNKLREGPWKYYHKASKAIMTLENYKIGKLEGTRTVYYPNGKIVDETIYKNGLKNGVYKKYSEKGIVLEYSFFKNGEYEGEAIYKDPNDLVIAKGMFKNGKKVGKWQFFVNGKLTSEENMDKPKKPQLKRDKVKID</sequence>
<dbReference type="EMBL" id="JAHWYN010000004">
    <property type="protein sequence ID" value="MBW4359980.1"/>
    <property type="molecule type" value="Genomic_DNA"/>
</dbReference>
<proteinExistence type="predicted"/>
<evidence type="ECO:0000313" key="2">
    <source>
        <dbReference type="EMBL" id="MBW4359980.1"/>
    </source>
</evidence>
<evidence type="ECO:0000313" key="3">
    <source>
        <dbReference type="Proteomes" id="UP000812031"/>
    </source>
</evidence>
<keyword evidence="3" id="KW-1185">Reference proteome</keyword>
<evidence type="ECO:0000256" key="1">
    <source>
        <dbReference type="SAM" id="MobiDB-lite"/>
    </source>
</evidence>
<name>A0ABS6XTI3_9FLAO</name>
<reference evidence="2 3" key="1">
    <citation type="submission" date="2021-07" db="EMBL/GenBank/DDBJ databases">
        <title>Flavobacterium sp. nov. isolated from sediment on the Taihu Lake.</title>
        <authorList>
            <person name="Qu J.-H."/>
        </authorList>
    </citation>
    <scope>NUCLEOTIDE SEQUENCE [LARGE SCALE GENOMIC DNA]</scope>
    <source>
        <strain evidence="2 3">NAS39</strain>
    </source>
</reference>
<organism evidence="2 3">
    <name type="scientific">Flavobacterium taihuense</name>
    <dbReference type="NCBI Taxonomy" id="2857508"/>
    <lineage>
        <taxon>Bacteria</taxon>
        <taxon>Pseudomonadati</taxon>
        <taxon>Bacteroidota</taxon>
        <taxon>Flavobacteriia</taxon>
        <taxon>Flavobacteriales</taxon>
        <taxon>Flavobacteriaceae</taxon>
        <taxon>Flavobacterium</taxon>
    </lineage>
</organism>
<feature type="region of interest" description="Disordered" evidence="1">
    <location>
        <begin position="219"/>
        <end position="238"/>
    </location>
</feature>